<dbReference type="GO" id="GO:0005524">
    <property type="term" value="F:ATP binding"/>
    <property type="evidence" value="ECO:0007669"/>
    <property type="project" value="UniProtKB-KW"/>
</dbReference>
<evidence type="ECO:0000313" key="12">
    <source>
        <dbReference type="Proteomes" id="UP000001953"/>
    </source>
</evidence>
<dbReference type="OrthoDB" id="9795716at2"/>
<keyword evidence="8" id="KW-0311">Gluconate utilization</keyword>
<evidence type="ECO:0000256" key="7">
    <source>
        <dbReference type="ARBA" id="ARBA00022840"/>
    </source>
</evidence>
<dbReference type="HOGENOM" id="CLU_077168_4_1_5"/>
<dbReference type="Gene3D" id="3.40.50.300">
    <property type="entry name" value="P-loop containing nucleotide triphosphate hydrolases"/>
    <property type="match status" value="1"/>
</dbReference>
<evidence type="ECO:0000256" key="5">
    <source>
        <dbReference type="ARBA" id="ARBA00022741"/>
    </source>
</evidence>
<comment type="similarity">
    <text evidence="2 10">Belongs to the gluconokinase GntK/GntV family.</text>
</comment>
<dbReference type="EC" id="2.7.1.12" evidence="3 10"/>
<dbReference type="PANTHER" id="PTHR43442">
    <property type="entry name" value="GLUCONOKINASE-RELATED"/>
    <property type="match status" value="1"/>
</dbReference>
<dbReference type="EMBL" id="CP000319">
    <property type="protein sequence ID" value="ABE64007.1"/>
    <property type="molecule type" value="Genomic_DNA"/>
</dbReference>
<evidence type="ECO:0000256" key="9">
    <source>
        <dbReference type="ARBA" id="ARBA00048090"/>
    </source>
</evidence>
<keyword evidence="6 10" id="KW-0418">Kinase</keyword>
<keyword evidence="5 10" id="KW-0547">Nucleotide-binding</keyword>
<sequence>MSADRDAGFCALIVMGVSGSGKSTIANALGRRLGWIVEDADRFHPVSNVEKMSAGIALTDDDRWSWLHAVAAEIGRKRASGTSIIMACSALKRAYRAILMHDRRDTRIVYLRGDKDLIAERLRARDAHFMPPELLESQFKTLEEPTEDERPIVVDIGATVNDIADRILTMLERSQTVS</sequence>
<evidence type="ECO:0000313" key="11">
    <source>
        <dbReference type="EMBL" id="ABE64007.1"/>
    </source>
</evidence>
<evidence type="ECO:0000256" key="1">
    <source>
        <dbReference type="ARBA" id="ARBA00004761"/>
    </source>
</evidence>
<dbReference type="AlphaFoldDB" id="Q1QIE0"/>
<keyword evidence="4 10" id="KW-0808">Transferase</keyword>
<organism evidence="11 12">
    <name type="scientific">Nitrobacter hamburgensis (strain DSM 10229 / NCIMB 13809 / X14)</name>
    <dbReference type="NCBI Taxonomy" id="323097"/>
    <lineage>
        <taxon>Bacteria</taxon>
        <taxon>Pseudomonadati</taxon>
        <taxon>Pseudomonadota</taxon>
        <taxon>Alphaproteobacteria</taxon>
        <taxon>Hyphomicrobiales</taxon>
        <taxon>Nitrobacteraceae</taxon>
        <taxon>Nitrobacter</taxon>
    </lineage>
</organism>
<comment type="pathway">
    <text evidence="1">Carbohydrate acid metabolism.</text>
</comment>
<evidence type="ECO:0000256" key="4">
    <source>
        <dbReference type="ARBA" id="ARBA00022679"/>
    </source>
</evidence>
<evidence type="ECO:0000256" key="3">
    <source>
        <dbReference type="ARBA" id="ARBA00012054"/>
    </source>
</evidence>
<dbReference type="GO" id="GO:0005737">
    <property type="term" value="C:cytoplasm"/>
    <property type="evidence" value="ECO:0007669"/>
    <property type="project" value="TreeGrafter"/>
</dbReference>
<dbReference type="STRING" id="323097.Nham_3273"/>
<dbReference type="GO" id="GO:0046316">
    <property type="term" value="F:gluconokinase activity"/>
    <property type="evidence" value="ECO:0007669"/>
    <property type="project" value="UniProtKB-EC"/>
</dbReference>
<keyword evidence="7 10" id="KW-0067">ATP-binding</keyword>
<evidence type="ECO:0000256" key="10">
    <source>
        <dbReference type="RuleBase" id="RU363066"/>
    </source>
</evidence>
<dbReference type="PANTHER" id="PTHR43442:SF3">
    <property type="entry name" value="GLUCONOKINASE-RELATED"/>
    <property type="match status" value="1"/>
</dbReference>
<dbReference type="FunFam" id="3.40.50.300:FF:000522">
    <property type="entry name" value="Gluconokinase"/>
    <property type="match status" value="1"/>
</dbReference>
<dbReference type="Pfam" id="PF13671">
    <property type="entry name" value="AAA_33"/>
    <property type="match status" value="1"/>
</dbReference>
<dbReference type="CDD" id="cd02021">
    <property type="entry name" value="GntK"/>
    <property type="match status" value="1"/>
</dbReference>
<comment type="catalytic activity">
    <reaction evidence="9 10">
        <text>D-gluconate + ATP = 6-phospho-D-gluconate + ADP + H(+)</text>
        <dbReference type="Rhea" id="RHEA:19433"/>
        <dbReference type="ChEBI" id="CHEBI:15378"/>
        <dbReference type="ChEBI" id="CHEBI:18391"/>
        <dbReference type="ChEBI" id="CHEBI:30616"/>
        <dbReference type="ChEBI" id="CHEBI:58759"/>
        <dbReference type="ChEBI" id="CHEBI:456216"/>
        <dbReference type="EC" id="2.7.1.12"/>
    </reaction>
</comment>
<proteinExistence type="inferred from homology"/>
<dbReference type="KEGG" id="nha:Nham_3273"/>
<protein>
    <recommendedName>
        <fullName evidence="3 10">Gluconokinase</fullName>
        <ecNumber evidence="3 10">2.7.1.12</ecNumber>
    </recommendedName>
</protein>
<dbReference type="eggNOG" id="COG3265">
    <property type="taxonomic scope" value="Bacteria"/>
</dbReference>
<dbReference type="InterPro" id="IPR027417">
    <property type="entry name" value="P-loop_NTPase"/>
</dbReference>
<accession>Q1QIE0</accession>
<evidence type="ECO:0000256" key="2">
    <source>
        <dbReference type="ARBA" id="ARBA00008420"/>
    </source>
</evidence>
<dbReference type="NCBIfam" id="TIGR01313">
    <property type="entry name" value="therm_gnt_kin"/>
    <property type="match status" value="1"/>
</dbReference>
<dbReference type="RefSeq" id="WP_011511661.1">
    <property type="nucleotide sequence ID" value="NC_007964.1"/>
</dbReference>
<evidence type="ECO:0000256" key="6">
    <source>
        <dbReference type="ARBA" id="ARBA00022777"/>
    </source>
</evidence>
<dbReference type="SUPFAM" id="SSF52540">
    <property type="entry name" value="P-loop containing nucleoside triphosphate hydrolases"/>
    <property type="match status" value="1"/>
</dbReference>
<dbReference type="Proteomes" id="UP000001953">
    <property type="component" value="Chromosome"/>
</dbReference>
<reference evidence="11 12" key="1">
    <citation type="submission" date="2006-03" db="EMBL/GenBank/DDBJ databases">
        <title>Complete sequence of chromosome of Nitrobacter hamburgensis X14.</title>
        <authorList>
            <consortium name="US DOE Joint Genome Institute"/>
            <person name="Copeland A."/>
            <person name="Lucas S."/>
            <person name="Lapidus A."/>
            <person name="Barry K."/>
            <person name="Detter J.C."/>
            <person name="Glavina del Rio T."/>
            <person name="Hammon N."/>
            <person name="Israni S."/>
            <person name="Dalin E."/>
            <person name="Tice H."/>
            <person name="Pitluck S."/>
            <person name="Chain P."/>
            <person name="Malfatti S."/>
            <person name="Shin M."/>
            <person name="Vergez L."/>
            <person name="Schmutz J."/>
            <person name="Larimer F."/>
            <person name="Land M."/>
            <person name="Hauser L."/>
            <person name="Kyrpides N."/>
            <person name="Ivanova N."/>
            <person name="Ward B."/>
            <person name="Arp D."/>
            <person name="Klotz M."/>
            <person name="Stein L."/>
            <person name="O'Mullan G."/>
            <person name="Starkenburg S."/>
            <person name="Sayavedra L."/>
            <person name="Poret-Peterson A.T."/>
            <person name="Gentry M.E."/>
            <person name="Bruce D."/>
            <person name="Richardson P."/>
        </authorList>
    </citation>
    <scope>NUCLEOTIDE SEQUENCE [LARGE SCALE GENOMIC DNA]</scope>
    <source>
        <strain evidence="12">DSM 10229 / NCIMB 13809 / X14</strain>
    </source>
</reference>
<keyword evidence="12" id="KW-1185">Reference proteome</keyword>
<dbReference type="GO" id="GO:0019521">
    <property type="term" value="P:D-gluconate metabolic process"/>
    <property type="evidence" value="ECO:0007669"/>
    <property type="project" value="UniProtKB-KW"/>
</dbReference>
<gene>
    <name evidence="11" type="ordered locus">Nham_3273</name>
</gene>
<name>Q1QIE0_NITHX</name>
<evidence type="ECO:0000256" key="8">
    <source>
        <dbReference type="ARBA" id="ARBA00023064"/>
    </source>
</evidence>
<dbReference type="InterPro" id="IPR006001">
    <property type="entry name" value="Therm_gnt_kin"/>
</dbReference>